<protein>
    <submittedName>
        <fullName evidence="1">DUF481 domain-containing protein</fullName>
    </submittedName>
</protein>
<evidence type="ECO:0000313" key="2">
    <source>
        <dbReference type="Proteomes" id="UP001294570"/>
    </source>
</evidence>
<dbReference type="Proteomes" id="UP001294570">
    <property type="component" value="Unassembled WGS sequence"/>
</dbReference>
<proteinExistence type="predicted"/>
<reference evidence="1 2" key="1">
    <citation type="submission" date="2023-12" db="EMBL/GenBank/DDBJ databases">
        <title>Denitrificimonas halotolerans sp. nov.,a novel species isolated from landfill leachate.</title>
        <authorList>
            <person name="Wang S."/>
        </authorList>
    </citation>
    <scope>NUCLEOTIDE SEQUENCE [LARGE SCALE GENOMIC DNA]</scope>
    <source>
        <strain evidence="1 2">JX-1</strain>
    </source>
</reference>
<gene>
    <name evidence="1" type="ORF">TOI97_04065</name>
</gene>
<name>A0ABU5GP27_9GAMM</name>
<dbReference type="Pfam" id="PF04338">
    <property type="entry name" value="DUF481"/>
    <property type="match status" value="1"/>
</dbReference>
<comment type="caution">
    <text evidence="1">The sequence shown here is derived from an EMBL/GenBank/DDBJ whole genome shotgun (WGS) entry which is preliminary data.</text>
</comment>
<evidence type="ECO:0000313" key="1">
    <source>
        <dbReference type="EMBL" id="MDY7218748.1"/>
    </source>
</evidence>
<accession>A0ABU5GP27</accession>
<dbReference type="EMBL" id="JAXIVU010000003">
    <property type="protein sequence ID" value="MDY7218748.1"/>
    <property type="molecule type" value="Genomic_DNA"/>
</dbReference>
<dbReference type="InterPro" id="IPR007433">
    <property type="entry name" value="DUF481"/>
</dbReference>
<keyword evidence="2" id="KW-1185">Reference proteome</keyword>
<sequence length="304" mass="34566">MSGRIVLLSGGTLLLETDYAGTITLNIEKVATLKSEQQLLVQLDTFNTEKSKALRPAPEGSVTLVNGGEPKTLVLTDIKQLMAPRPIIEDLRWKGNINLSADYKRKESSSDDYNLNVSSELRHGLWRHDLDTEYDYETKNGAKKTESFEASYALDRFITERWFWKNKAKYLNDHIEELRRQYVYGTGPGFQFWDNELGALALSSLVNHNKFKFNSGEQQSFNSGILSWNYNRYFSGKVFELYSKGEFGAPFIGDINYIMDGEAGLRFKVNSWAALTLKAELNKVSSKYGDVNDRRYTIGVGVGW</sequence>
<organism evidence="1 2">
    <name type="scientific">Denitrificimonas halotolerans</name>
    <dbReference type="NCBI Taxonomy" id="3098930"/>
    <lineage>
        <taxon>Bacteria</taxon>
        <taxon>Pseudomonadati</taxon>
        <taxon>Pseudomonadota</taxon>
        <taxon>Gammaproteobacteria</taxon>
        <taxon>Pseudomonadales</taxon>
        <taxon>Pseudomonadaceae</taxon>
        <taxon>Denitrificimonas</taxon>
    </lineage>
</organism>